<accession>A0A1Y1XV23</accession>
<keyword evidence="5" id="KW-0732">Signal</keyword>
<dbReference type="Pfam" id="PF24681">
    <property type="entry name" value="Kelch_KLHDC2_KLHL20_DRC7"/>
    <property type="match status" value="2"/>
</dbReference>
<evidence type="ECO:0008006" key="8">
    <source>
        <dbReference type="Google" id="ProtNLM"/>
    </source>
</evidence>
<dbReference type="OrthoDB" id="45365at2759"/>
<evidence type="ECO:0000256" key="4">
    <source>
        <dbReference type="SAM" id="Phobius"/>
    </source>
</evidence>
<feature type="region of interest" description="Disordered" evidence="3">
    <location>
        <begin position="504"/>
        <end position="529"/>
    </location>
</feature>
<dbReference type="Gene3D" id="2.120.10.80">
    <property type="entry name" value="Kelch-type beta propeller"/>
    <property type="match status" value="2"/>
</dbReference>
<feature type="transmembrane region" description="Helical" evidence="4">
    <location>
        <begin position="384"/>
        <end position="408"/>
    </location>
</feature>
<evidence type="ECO:0000313" key="6">
    <source>
        <dbReference type="EMBL" id="ORX89346.1"/>
    </source>
</evidence>
<dbReference type="SUPFAM" id="SSF117281">
    <property type="entry name" value="Kelch motif"/>
    <property type="match status" value="2"/>
</dbReference>
<dbReference type="EMBL" id="MCFE01000454">
    <property type="protein sequence ID" value="ORX89346.1"/>
    <property type="molecule type" value="Genomic_DNA"/>
</dbReference>
<protein>
    <recommendedName>
        <fullName evidence="8">Galactose oxidase</fullName>
    </recommendedName>
</protein>
<evidence type="ECO:0000256" key="2">
    <source>
        <dbReference type="ARBA" id="ARBA00022737"/>
    </source>
</evidence>
<dbReference type="AlphaFoldDB" id="A0A1Y1XV23"/>
<feature type="signal peptide" evidence="5">
    <location>
        <begin position="1"/>
        <end position="19"/>
    </location>
</feature>
<dbReference type="Proteomes" id="UP000193498">
    <property type="component" value="Unassembled WGS sequence"/>
</dbReference>
<keyword evidence="4" id="KW-0472">Membrane</keyword>
<keyword evidence="7" id="KW-1185">Reference proteome</keyword>
<keyword evidence="2" id="KW-0677">Repeat</keyword>
<evidence type="ECO:0000256" key="3">
    <source>
        <dbReference type="SAM" id="MobiDB-lite"/>
    </source>
</evidence>
<dbReference type="PANTHER" id="PTHR46093">
    <property type="entry name" value="ACYL-COA-BINDING DOMAIN-CONTAINING PROTEIN 5"/>
    <property type="match status" value="1"/>
</dbReference>
<name>A0A1Y1XV23_9FUNG</name>
<evidence type="ECO:0000256" key="1">
    <source>
        <dbReference type="ARBA" id="ARBA00022441"/>
    </source>
</evidence>
<keyword evidence="1" id="KW-0880">Kelch repeat</keyword>
<evidence type="ECO:0000256" key="5">
    <source>
        <dbReference type="SAM" id="SignalP"/>
    </source>
</evidence>
<sequence>MLLPWVAWFLLALPTLTSCAPEKPFVPAWKAFHSSSVANGKLIIFGGINSTTTAKNPVELPGTTDLYVWDIKTQTWSQPTQSGIPKNPQKFVTSISPVTSDKIFTYLPFPGSGESQIAVLDTYSWGWSYATNAGAPPAARLASTFTIANEEAYLFGGIFADATGAFNGGSIQSDLSNFDTAQQIWYSASNGISVYFHAACYFASQNSILYFGGSIQSQATSALHIYNLSTKGWRLNVPYVGDNGGSAMPGARIGHSASCLTDKMIVFGGTGGTAQTNINSPTDNDIWVLELVGNTYTWSRAPIKNKSNAPTARMGHTAALDNNQLYIYGGIGAESDNNLYGLDLVSWNWTKYSAHPDSKPGPTNPTQPGDSSGDSNNSGSNSKVVIIVAILSSFFGILAMGVITGIGVRNWKRKKQRNVRIDHEAERKADPDFDSARGDSFSYLPNSSVGLPADFSPNDSYLMGDASQRPSSLHGLGYSGSYLWANGSYEASPLGKESSLLSLYSDSPTRSDSSPVLPSFGTSNASTGHESEYQLSATPDVYSSSLQGRSSVQNGEINDKHISETLSPLDRIARLTCDDEYLNQSGRGLHVVNNLDPVAHEEALLAPQLVQPTPHRSSQSTTSNSQEHNLDVFAAAHNHSPTVKSDLDSLKAMLLSESSIKIPRLFVVMPGDKAGESWKSPNQWNQDTFVLYILCEHSNTHITSHPGFPIGNPHKFLKNAGPLVAAVSRYCSINSLPCHTPTIPLEYLQGSSSSTGEYFAQIARILEAFVAEQDSEKMQDSWARDDEDSQIRWLEEAMRISPHARDVGLIQLEDYLPDHVESRPLAGLHYTKLRGGITRWLCGYHHKRLEAETHSNIYQ</sequence>
<keyword evidence="4" id="KW-0812">Transmembrane</keyword>
<gene>
    <name evidence="6" type="ORF">K493DRAFT_340711</name>
</gene>
<organism evidence="6 7">
    <name type="scientific">Basidiobolus meristosporus CBS 931.73</name>
    <dbReference type="NCBI Taxonomy" id="1314790"/>
    <lineage>
        <taxon>Eukaryota</taxon>
        <taxon>Fungi</taxon>
        <taxon>Fungi incertae sedis</taxon>
        <taxon>Zoopagomycota</taxon>
        <taxon>Entomophthoromycotina</taxon>
        <taxon>Basidiobolomycetes</taxon>
        <taxon>Basidiobolales</taxon>
        <taxon>Basidiobolaceae</taxon>
        <taxon>Basidiobolus</taxon>
    </lineage>
</organism>
<dbReference type="InterPro" id="IPR015915">
    <property type="entry name" value="Kelch-typ_b-propeller"/>
</dbReference>
<feature type="chain" id="PRO_5013231543" description="Galactose oxidase" evidence="5">
    <location>
        <begin position="20"/>
        <end position="859"/>
    </location>
</feature>
<comment type="caution">
    <text evidence="6">The sequence shown here is derived from an EMBL/GenBank/DDBJ whole genome shotgun (WGS) entry which is preliminary data.</text>
</comment>
<dbReference type="PANTHER" id="PTHR46093:SF18">
    <property type="entry name" value="FIBRONECTIN TYPE-III DOMAIN-CONTAINING PROTEIN"/>
    <property type="match status" value="1"/>
</dbReference>
<evidence type="ECO:0000313" key="7">
    <source>
        <dbReference type="Proteomes" id="UP000193498"/>
    </source>
</evidence>
<proteinExistence type="predicted"/>
<keyword evidence="4" id="KW-1133">Transmembrane helix</keyword>
<dbReference type="InParanoid" id="A0A1Y1XV23"/>
<reference evidence="6 7" key="1">
    <citation type="submission" date="2016-07" db="EMBL/GenBank/DDBJ databases">
        <title>Pervasive Adenine N6-methylation of Active Genes in Fungi.</title>
        <authorList>
            <consortium name="DOE Joint Genome Institute"/>
            <person name="Mondo S.J."/>
            <person name="Dannebaum R.O."/>
            <person name="Kuo R.C."/>
            <person name="Labutti K."/>
            <person name="Haridas S."/>
            <person name="Kuo A."/>
            <person name="Salamov A."/>
            <person name="Ahrendt S.R."/>
            <person name="Lipzen A."/>
            <person name="Sullivan W."/>
            <person name="Andreopoulos W.B."/>
            <person name="Clum A."/>
            <person name="Lindquist E."/>
            <person name="Daum C."/>
            <person name="Ramamoorthy G.K."/>
            <person name="Gryganskyi A."/>
            <person name="Culley D."/>
            <person name="Magnuson J.K."/>
            <person name="James T.Y."/>
            <person name="O'Malley M.A."/>
            <person name="Stajich J.E."/>
            <person name="Spatafora J.W."/>
            <person name="Visel A."/>
            <person name="Grigoriev I.V."/>
        </authorList>
    </citation>
    <scope>NUCLEOTIDE SEQUENCE [LARGE SCALE GENOMIC DNA]</scope>
    <source>
        <strain evidence="6 7">CBS 931.73</strain>
    </source>
</reference>
<dbReference type="STRING" id="1314790.A0A1Y1XV23"/>
<feature type="compositionally biased region" description="Low complexity" evidence="3">
    <location>
        <begin position="369"/>
        <end position="378"/>
    </location>
</feature>
<feature type="region of interest" description="Disordered" evidence="3">
    <location>
        <begin position="354"/>
        <end position="378"/>
    </location>
</feature>